<protein>
    <recommendedName>
        <fullName evidence="3">Glucose/Sorbosone dehydrogenase domain-containing protein</fullName>
    </recommendedName>
</protein>
<gene>
    <name evidence="1" type="ORF">ACED35_19025</name>
</gene>
<dbReference type="EMBL" id="JBGONM010000054">
    <property type="protein sequence ID" value="MEZ8083213.1"/>
    <property type="molecule type" value="Genomic_DNA"/>
</dbReference>
<keyword evidence="2" id="KW-1185">Reference proteome</keyword>
<reference evidence="1 2" key="1">
    <citation type="submission" date="2024-06" db="EMBL/GenBank/DDBJ databases">
        <authorList>
            <person name="Steensen K."/>
            <person name="Seneca J."/>
            <person name="Bartlau N."/>
            <person name="Yu A.X."/>
            <person name="Polz M.F."/>
        </authorList>
    </citation>
    <scope>NUCLEOTIDE SEQUENCE [LARGE SCALE GENOMIC DNA]</scope>
    <source>
        <strain evidence="1 2">1F260</strain>
    </source>
</reference>
<dbReference type="Proteomes" id="UP001569154">
    <property type="component" value="Unassembled WGS sequence"/>
</dbReference>
<evidence type="ECO:0000313" key="2">
    <source>
        <dbReference type="Proteomes" id="UP001569154"/>
    </source>
</evidence>
<sequence length="78" mass="8516">MNWKRFCGILFVVSFGSAAEQIKDWEVENVGATINAAYHEGWAVMTPDGLTLLFGSNRPGGLSETSAFGKPKLSTNHR</sequence>
<comment type="caution">
    <text evidence="1">The sequence shown here is derived from an EMBL/GenBank/DDBJ whole genome shotgun (WGS) entry which is preliminary data.</text>
</comment>
<evidence type="ECO:0008006" key="3">
    <source>
        <dbReference type="Google" id="ProtNLM"/>
    </source>
</evidence>
<organism evidence="1 2">
    <name type="scientific">Enterovibrio norvegicus</name>
    <dbReference type="NCBI Taxonomy" id="188144"/>
    <lineage>
        <taxon>Bacteria</taxon>
        <taxon>Pseudomonadati</taxon>
        <taxon>Pseudomonadota</taxon>
        <taxon>Gammaproteobacteria</taxon>
        <taxon>Vibrionales</taxon>
        <taxon>Vibrionaceae</taxon>
        <taxon>Enterovibrio</taxon>
    </lineage>
</organism>
<proteinExistence type="predicted"/>
<name>A0ABV4L6B5_9GAMM</name>
<accession>A0ABV4L6B5</accession>
<dbReference type="RefSeq" id="WP_017013039.1">
    <property type="nucleotide sequence ID" value="NZ_AJYG02000064.1"/>
</dbReference>
<evidence type="ECO:0000313" key="1">
    <source>
        <dbReference type="EMBL" id="MEZ8083213.1"/>
    </source>
</evidence>